<reference evidence="2 3" key="1">
    <citation type="submission" date="2019-07" db="EMBL/GenBank/DDBJ databases">
        <title>Sphingomonas solaris sp. nov., isolated from a solar panel from Boston, Massachusetts.</title>
        <authorList>
            <person name="Tanner K."/>
            <person name="Pascual J."/>
            <person name="Mancuso C."/>
            <person name="Pereto J."/>
            <person name="Khalil A."/>
            <person name="Vilanova C."/>
        </authorList>
    </citation>
    <scope>NUCLEOTIDE SEQUENCE [LARGE SCALE GENOMIC DNA]</scope>
    <source>
        <strain evidence="2 3">R4DWN</strain>
    </source>
</reference>
<keyword evidence="1" id="KW-0812">Transmembrane</keyword>
<keyword evidence="1" id="KW-0472">Membrane</keyword>
<proteinExistence type="predicted"/>
<feature type="transmembrane region" description="Helical" evidence="1">
    <location>
        <begin position="87"/>
        <end position="108"/>
    </location>
</feature>
<organism evidence="2 3">
    <name type="scientific">Alterirhizorhabdus solaris</name>
    <dbReference type="NCBI Taxonomy" id="2529389"/>
    <lineage>
        <taxon>Bacteria</taxon>
        <taxon>Pseudomonadati</taxon>
        <taxon>Pseudomonadota</taxon>
        <taxon>Alphaproteobacteria</taxon>
        <taxon>Sphingomonadales</taxon>
        <taxon>Rhizorhabdaceae</taxon>
        <taxon>Alterirhizorhabdus</taxon>
    </lineage>
</organism>
<comment type="caution">
    <text evidence="2">The sequence shown here is derived from an EMBL/GenBank/DDBJ whole genome shotgun (WGS) entry which is preliminary data.</text>
</comment>
<sequence length="118" mass="11847">MPTLPPTRSFLLLALVGVLVALVAASLVRSGVGASDSGPLLLGALVAGAALAMFSLVPPALRLLLAGWRRVGIGPRDPALSARLADGLALAVWVLWLAGGAVALPAAWGPLLANLGMR</sequence>
<accession>A0A558QSC7</accession>
<name>A0A558QSC7_9SPHN</name>
<protein>
    <submittedName>
        <fullName evidence="2">Uncharacterized protein</fullName>
    </submittedName>
</protein>
<gene>
    <name evidence="2" type="ORF">FOY91_20100</name>
</gene>
<evidence type="ECO:0000313" key="2">
    <source>
        <dbReference type="EMBL" id="TVV70025.1"/>
    </source>
</evidence>
<dbReference type="AlphaFoldDB" id="A0A558QSC7"/>
<keyword evidence="3" id="KW-1185">Reference proteome</keyword>
<dbReference type="Proteomes" id="UP000318681">
    <property type="component" value="Unassembled WGS sequence"/>
</dbReference>
<evidence type="ECO:0000256" key="1">
    <source>
        <dbReference type="SAM" id="Phobius"/>
    </source>
</evidence>
<dbReference type="EMBL" id="VNIM01000149">
    <property type="protein sequence ID" value="TVV70025.1"/>
    <property type="molecule type" value="Genomic_DNA"/>
</dbReference>
<feature type="transmembrane region" description="Helical" evidence="1">
    <location>
        <begin position="40"/>
        <end position="66"/>
    </location>
</feature>
<keyword evidence="1" id="KW-1133">Transmembrane helix</keyword>
<evidence type="ECO:0000313" key="3">
    <source>
        <dbReference type="Proteomes" id="UP000318681"/>
    </source>
</evidence>